<feature type="domain" description="Asn/Gln amidotransferase" evidence="8">
    <location>
        <begin position="377"/>
        <end position="526"/>
    </location>
</feature>
<dbReference type="GO" id="GO:0032543">
    <property type="term" value="P:mitochondrial translation"/>
    <property type="evidence" value="ECO:0007669"/>
    <property type="project" value="UniProtKB-UniRule"/>
</dbReference>
<dbReference type="Proteomes" id="UP000663826">
    <property type="component" value="Unassembled WGS sequence"/>
</dbReference>
<protein>
    <recommendedName>
        <fullName evidence="7">Glutamyl-tRNA(Gln) amidotransferase subunit B, mitochondrial</fullName>
        <shortName evidence="7">Glu-AdT subunit B</shortName>
        <ecNumber evidence="7">6.3.5.-</ecNumber>
    </recommendedName>
</protein>
<keyword evidence="2 7" id="KW-0436">Ligase</keyword>
<evidence type="ECO:0000313" key="10">
    <source>
        <dbReference type="Proteomes" id="UP000663826"/>
    </source>
</evidence>
<dbReference type="GO" id="GO:0050567">
    <property type="term" value="F:glutaminyl-tRNA synthase (glutamine-hydrolyzing) activity"/>
    <property type="evidence" value="ECO:0007669"/>
    <property type="project" value="UniProtKB-UniRule"/>
</dbReference>
<gene>
    <name evidence="9" type="ORF">RDB_LOCUS29004</name>
</gene>
<evidence type="ECO:0000256" key="2">
    <source>
        <dbReference type="ARBA" id="ARBA00022598"/>
    </source>
</evidence>
<keyword evidence="3 7" id="KW-0547">Nucleotide-binding</keyword>
<comment type="subcellular location">
    <subcellularLocation>
        <location evidence="7">Mitochondrion</location>
    </subcellularLocation>
</comment>
<sequence>MIRSKWMRPFATLGTGTLSEWQPVIGIEVHAQIKSRRKLFSDSFTDLDANPNVSSDDRVSLFDGAFPGCLPRFNRKCLDLAVRTSLALGSAVQERSSFDRKHYFYPDLPSGYQITQKYGEEACNFPVMTEKQLGYNRFNLNRQDTAKSTTPAHSEVTRVDLSRAGAPLMEIVSEPDMRSPEEAAAYVRSLQALLRAVGASDGNMELGSMRCDVNISLNKRGEPFGTRCEIKNLNTIRGLVVALSTFARILSILPANLEAELDSEIERQKNLLEQGIPISQETRGFNEDTAETFRLRSKEDAPDYRYMPDPNLPPLVIDQKYIERIKASMPTLPDQTRERLVSTYKLSSRDVDVLMGINAGSDVGFDGEEPSRLGAVAYFESVVREGRDPKIVANWLLHELLGQLSFRNQTFADNPLTPQKLGELVDAVENRMITGTSGKLLMRHLIETPSELPLPHIIDNLGLRAASSTSELAALCRTAISMLPKESELVAQGNDKVLMKVVGQVMRLSKGTADAQAAREELLRQLRK</sequence>
<dbReference type="Pfam" id="PF02934">
    <property type="entry name" value="GatB_N"/>
    <property type="match status" value="1"/>
</dbReference>
<evidence type="ECO:0000256" key="3">
    <source>
        <dbReference type="ARBA" id="ARBA00022741"/>
    </source>
</evidence>
<dbReference type="EMBL" id="CAJMWQ010000911">
    <property type="protein sequence ID" value="CAE6396766.1"/>
    <property type="molecule type" value="Genomic_DNA"/>
</dbReference>
<evidence type="ECO:0000259" key="8">
    <source>
        <dbReference type="SMART" id="SM00845"/>
    </source>
</evidence>
<evidence type="ECO:0000256" key="4">
    <source>
        <dbReference type="ARBA" id="ARBA00022840"/>
    </source>
</evidence>
<accession>A0A8H2WLZ4</accession>
<dbReference type="Pfam" id="PF02637">
    <property type="entry name" value="GatB_Yqey"/>
    <property type="match status" value="1"/>
</dbReference>
<dbReference type="InterPro" id="IPR014746">
    <property type="entry name" value="Gln_synth/guanido_kin_cat_dom"/>
</dbReference>
<dbReference type="GO" id="GO:0070681">
    <property type="term" value="P:glutaminyl-tRNAGln biosynthesis via transamidation"/>
    <property type="evidence" value="ECO:0007669"/>
    <property type="project" value="UniProtKB-UniRule"/>
</dbReference>
<dbReference type="InterPro" id="IPR018027">
    <property type="entry name" value="Asn/Gln_amidotransferase"/>
</dbReference>
<evidence type="ECO:0000256" key="1">
    <source>
        <dbReference type="ARBA" id="ARBA00005306"/>
    </source>
</evidence>
<organism evidence="9 10">
    <name type="scientific">Rhizoctonia solani</name>
    <dbReference type="NCBI Taxonomy" id="456999"/>
    <lineage>
        <taxon>Eukaryota</taxon>
        <taxon>Fungi</taxon>
        <taxon>Dikarya</taxon>
        <taxon>Basidiomycota</taxon>
        <taxon>Agaricomycotina</taxon>
        <taxon>Agaricomycetes</taxon>
        <taxon>Cantharellales</taxon>
        <taxon>Ceratobasidiaceae</taxon>
        <taxon>Rhizoctonia</taxon>
    </lineage>
</organism>
<dbReference type="SUPFAM" id="SSF89095">
    <property type="entry name" value="GatB/YqeY motif"/>
    <property type="match status" value="1"/>
</dbReference>
<dbReference type="PANTHER" id="PTHR11659:SF0">
    <property type="entry name" value="GLUTAMYL-TRNA(GLN) AMIDOTRANSFERASE SUBUNIT B, MITOCHONDRIAL"/>
    <property type="match status" value="1"/>
</dbReference>
<dbReference type="SUPFAM" id="SSF55931">
    <property type="entry name" value="Glutamine synthetase/guanido kinase"/>
    <property type="match status" value="1"/>
</dbReference>
<evidence type="ECO:0000313" key="9">
    <source>
        <dbReference type="EMBL" id="CAE6396766.1"/>
    </source>
</evidence>
<reference evidence="9" key="1">
    <citation type="submission" date="2021-01" db="EMBL/GenBank/DDBJ databases">
        <authorList>
            <person name="Kaushik A."/>
        </authorList>
    </citation>
    <scope>NUCLEOTIDE SEQUENCE</scope>
    <source>
        <strain evidence="9">AG1-1B</strain>
    </source>
</reference>
<dbReference type="InterPro" id="IPR004413">
    <property type="entry name" value="GatB"/>
</dbReference>
<dbReference type="SMART" id="SM00845">
    <property type="entry name" value="GatB_Yqey"/>
    <property type="match status" value="1"/>
</dbReference>
<keyword evidence="5 7" id="KW-0648">Protein biosynthesis</keyword>
<dbReference type="AlphaFoldDB" id="A0A8H2WLZ4"/>
<comment type="function">
    <text evidence="7">Allows the formation of correctly charged Gln-tRNA(Gln) through the transamidation of misacylated Glu-tRNA(Gln) in the mitochondria. The reaction takes place in the presence of glutamine and ATP through an activated gamma-phospho-Glu-tRNA(Gln).</text>
</comment>
<dbReference type="InterPro" id="IPR006075">
    <property type="entry name" value="Asn/Gln-tRNA_Trfase_suB/E_cat"/>
</dbReference>
<dbReference type="GO" id="GO:0030956">
    <property type="term" value="C:glutamyl-tRNA(Gln) amidotransferase complex"/>
    <property type="evidence" value="ECO:0007669"/>
    <property type="project" value="UniProtKB-UniRule"/>
</dbReference>
<comment type="caution">
    <text evidence="9">The sequence shown here is derived from an EMBL/GenBank/DDBJ whole genome shotgun (WGS) entry which is preliminary data.</text>
</comment>
<dbReference type="EC" id="6.3.5.-" evidence="7"/>
<proteinExistence type="inferred from homology"/>
<dbReference type="PANTHER" id="PTHR11659">
    <property type="entry name" value="GLUTAMYL-TRNA GLN AMIDOTRANSFERASE SUBUNIT B MITOCHONDRIAL AND PROKARYOTIC PET112-RELATED"/>
    <property type="match status" value="1"/>
</dbReference>
<evidence type="ECO:0000256" key="5">
    <source>
        <dbReference type="ARBA" id="ARBA00022917"/>
    </source>
</evidence>
<dbReference type="InterPro" id="IPR017959">
    <property type="entry name" value="Asn/Gln-tRNA_amidoTrfase_suB/E"/>
</dbReference>
<dbReference type="NCBIfam" id="NF004012">
    <property type="entry name" value="PRK05477.1-2"/>
    <property type="match status" value="1"/>
</dbReference>
<evidence type="ECO:0000256" key="7">
    <source>
        <dbReference type="HAMAP-Rule" id="MF_03147"/>
    </source>
</evidence>
<dbReference type="GO" id="GO:0005524">
    <property type="term" value="F:ATP binding"/>
    <property type="evidence" value="ECO:0007669"/>
    <property type="project" value="UniProtKB-KW"/>
</dbReference>
<dbReference type="GO" id="GO:0005739">
    <property type="term" value="C:mitochondrion"/>
    <property type="evidence" value="ECO:0007669"/>
    <property type="project" value="UniProtKB-SubCell"/>
</dbReference>
<comment type="subunit">
    <text evidence="7">Subunit of the heterotrimeric GatCAB amidotransferase (AdT) complex, composed of A, B and C subunits.</text>
</comment>
<comment type="similarity">
    <text evidence="1 7">Belongs to the GatB/GatE family. GatB subfamily.</text>
</comment>
<dbReference type="Gene3D" id="1.10.10.410">
    <property type="match status" value="1"/>
</dbReference>
<keyword evidence="4 7" id="KW-0067">ATP-binding</keyword>
<dbReference type="NCBIfam" id="TIGR00133">
    <property type="entry name" value="gatB"/>
    <property type="match status" value="1"/>
</dbReference>
<comment type="catalytic activity">
    <reaction evidence="6 7">
        <text>L-glutamyl-tRNA(Gln) + L-glutamine + ATP + H2O = L-glutaminyl-tRNA(Gln) + L-glutamate + ADP + phosphate + H(+)</text>
        <dbReference type="Rhea" id="RHEA:17521"/>
        <dbReference type="Rhea" id="RHEA-COMP:9681"/>
        <dbReference type="Rhea" id="RHEA-COMP:9684"/>
        <dbReference type="ChEBI" id="CHEBI:15377"/>
        <dbReference type="ChEBI" id="CHEBI:15378"/>
        <dbReference type="ChEBI" id="CHEBI:29985"/>
        <dbReference type="ChEBI" id="CHEBI:30616"/>
        <dbReference type="ChEBI" id="CHEBI:43474"/>
        <dbReference type="ChEBI" id="CHEBI:58359"/>
        <dbReference type="ChEBI" id="CHEBI:78520"/>
        <dbReference type="ChEBI" id="CHEBI:78521"/>
        <dbReference type="ChEBI" id="CHEBI:456216"/>
    </reaction>
</comment>
<keyword evidence="7" id="KW-0496">Mitochondrion</keyword>
<name>A0A8H2WLZ4_9AGAM</name>
<dbReference type="InterPro" id="IPR023168">
    <property type="entry name" value="GatB_Yqey_C_2"/>
</dbReference>
<evidence type="ECO:0000256" key="6">
    <source>
        <dbReference type="ARBA" id="ARBA00047913"/>
    </source>
</evidence>
<dbReference type="InterPro" id="IPR003789">
    <property type="entry name" value="Asn/Gln_tRNA_amidoTrase-B-like"/>
</dbReference>
<dbReference type="HAMAP" id="MF_00121">
    <property type="entry name" value="GatB"/>
    <property type="match status" value="1"/>
</dbReference>